<feature type="domain" description="Cytochrome c" evidence="6">
    <location>
        <begin position="30"/>
        <end position="118"/>
    </location>
</feature>
<keyword evidence="8" id="KW-1185">Reference proteome</keyword>
<dbReference type="Proteomes" id="UP000505355">
    <property type="component" value="Chromosome"/>
</dbReference>
<evidence type="ECO:0000256" key="5">
    <source>
        <dbReference type="SAM" id="SignalP"/>
    </source>
</evidence>
<dbReference type="Pfam" id="PF00034">
    <property type="entry name" value="Cytochrom_C"/>
    <property type="match status" value="1"/>
</dbReference>
<feature type="chain" id="PRO_5028930586" evidence="5">
    <location>
        <begin position="21"/>
        <end position="138"/>
    </location>
</feature>
<dbReference type="InterPro" id="IPR036909">
    <property type="entry name" value="Cyt_c-like_dom_sf"/>
</dbReference>
<name>A0A7D4QAK1_9SPHI</name>
<gene>
    <name evidence="7" type="ORF">HQ865_09725</name>
</gene>
<dbReference type="GO" id="GO:0046872">
    <property type="term" value="F:metal ion binding"/>
    <property type="evidence" value="ECO:0007669"/>
    <property type="project" value="UniProtKB-KW"/>
</dbReference>
<dbReference type="GO" id="GO:0020037">
    <property type="term" value="F:heme binding"/>
    <property type="evidence" value="ECO:0007669"/>
    <property type="project" value="InterPro"/>
</dbReference>
<dbReference type="InterPro" id="IPR051459">
    <property type="entry name" value="Cytochrome_c-type_DH"/>
</dbReference>
<dbReference type="SUPFAM" id="SSF46626">
    <property type="entry name" value="Cytochrome c"/>
    <property type="match status" value="1"/>
</dbReference>
<dbReference type="RefSeq" id="WP_173414714.1">
    <property type="nucleotide sequence ID" value="NZ_CP054139.1"/>
</dbReference>
<dbReference type="PANTHER" id="PTHR35008:SF9">
    <property type="entry name" value="CYTOCHROME C DOMAIN-CONTAINING PROTEIN"/>
    <property type="match status" value="1"/>
</dbReference>
<organism evidence="7 8">
    <name type="scientific">Mucilaginibacter mali</name>
    <dbReference type="NCBI Taxonomy" id="2740462"/>
    <lineage>
        <taxon>Bacteria</taxon>
        <taxon>Pseudomonadati</taxon>
        <taxon>Bacteroidota</taxon>
        <taxon>Sphingobacteriia</taxon>
        <taxon>Sphingobacteriales</taxon>
        <taxon>Sphingobacteriaceae</taxon>
        <taxon>Mucilaginibacter</taxon>
    </lineage>
</organism>
<keyword evidence="5" id="KW-0732">Signal</keyword>
<dbReference type="PANTHER" id="PTHR35008">
    <property type="entry name" value="BLL4482 PROTEIN-RELATED"/>
    <property type="match status" value="1"/>
</dbReference>
<dbReference type="PROSITE" id="PS51007">
    <property type="entry name" value="CYTC"/>
    <property type="match status" value="1"/>
</dbReference>
<evidence type="ECO:0000256" key="4">
    <source>
        <dbReference type="PROSITE-ProRule" id="PRU00433"/>
    </source>
</evidence>
<evidence type="ECO:0000256" key="1">
    <source>
        <dbReference type="ARBA" id="ARBA00022617"/>
    </source>
</evidence>
<keyword evidence="3 4" id="KW-0408">Iron</keyword>
<evidence type="ECO:0000256" key="3">
    <source>
        <dbReference type="ARBA" id="ARBA00023004"/>
    </source>
</evidence>
<reference evidence="7 8" key="1">
    <citation type="submission" date="2020-05" db="EMBL/GenBank/DDBJ databases">
        <title>Mucilaginibacter mali sp. nov.</title>
        <authorList>
            <person name="Kim H.S."/>
            <person name="Lee K.C."/>
            <person name="Suh M.K."/>
            <person name="Kim J.-S."/>
            <person name="Han K.-I."/>
            <person name="Eom M.K."/>
            <person name="Shin Y.K."/>
            <person name="Lee J.-S."/>
        </authorList>
    </citation>
    <scope>NUCLEOTIDE SEQUENCE [LARGE SCALE GENOMIC DNA]</scope>
    <source>
        <strain evidence="7 8">G2-14</strain>
    </source>
</reference>
<protein>
    <submittedName>
        <fullName evidence="7">Cytochrome c</fullName>
    </submittedName>
</protein>
<evidence type="ECO:0000256" key="2">
    <source>
        <dbReference type="ARBA" id="ARBA00022723"/>
    </source>
</evidence>
<dbReference type="Gene3D" id="1.10.760.10">
    <property type="entry name" value="Cytochrome c-like domain"/>
    <property type="match status" value="1"/>
</dbReference>
<dbReference type="EMBL" id="CP054139">
    <property type="protein sequence ID" value="QKJ30024.1"/>
    <property type="molecule type" value="Genomic_DNA"/>
</dbReference>
<dbReference type="AlphaFoldDB" id="A0A7D4QAK1"/>
<sequence length="138" mass="14820">MRSIAIISALLIVVALIASCQTEQQVEFNRYYATGAAVYQAHCQNCHGDKGQGLAALIPPLTDTTYLRKNRAALPCAMQLGVNGKITVSGKEFEGQMPATELTPIEIAEVLTYVTNSFGNKQGLISDTEVEKGLKGCK</sequence>
<evidence type="ECO:0000313" key="7">
    <source>
        <dbReference type="EMBL" id="QKJ30024.1"/>
    </source>
</evidence>
<dbReference type="InterPro" id="IPR009056">
    <property type="entry name" value="Cyt_c-like_dom"/>
</dbReference>
<dbReference type="GO" id="GO:0009055">
    <property type="term" value="F:electron transfer activity"/>
    <property type="evidence" value="ECO:0007669"/>
    <property type="project" value="InterPro"/>
</dbReference>
<keyword evidence="1 4" id="KW-0349">Heme</keyword>
<proteinExistence type="predicted"/>
<accession>A0A7D4QAK1</accession>
<dbReference type="PROSITE" id="PS51257">
    <property type="entry name" value="PROKAR_LIPOPROTEIN"/>
    <property type="match status" value="1"/>
</dbReference>
<keyword evidence="2 4" id="KW-0479">Metal-binding</keyword>
<dbReference type="KEGG" id="mmab:HQ865_09725"/>
<feature type="signal peptide" evidence="5">
    <location>
        <begin position="1"/>
        <end position="20"/>
    </location>
</feature>
<evidence type="ECO:0000259" key="6">
    <source>
        <dbReference type="PROSITE" id="PS51007"/>
    </source>
</evidence>
<evidence type="ECO:0000313" key="8">
    <source>
        <dbReference type="Proteomes" id="UP000505355"/>
    </source>
</evidence>